<dbReference type="AlphaFoldDB" id="A0A1Z9Z2B4"/>
<evidence type="ECO:0000313" key="1">
    <source>
        <dbReference type="EMBL" id="OUY08579.1"/>
    </source>
</evidence>
<organism evidence="1 2">
    <name type="scientific">Acinetobacter populi</name>
    <dbReference type="NCBI Taxonomy" id="1582270"/>
    <lineage>
        <taxon>Bacteria</taxon>
        <taxon>Pseudomonadati</taxon>
        <taxon>Pseudomonadota</taxon>
        <taxon>Gammaproteobacteria</taxon>
        <taxon>Moraxellales</taxon>
        <taxon>Moraxellaceae</taxon>
        <taxon>Acinetobacter</taxon>
    </lineage>
</organism>
<dbReference type="OrthoDB" id="6707824at2"/>
<evidence type="ECO:0000313" key="2">
    <source>
        <dbReference type="Proteomes" id="UP000196536"/>
    </source>
</evidence>
<dbReference type="Proteomes" id="UP000196536">
    <property type="component" value="Unassembled WGS sequence"/>
</dbReference>
<gene>
    <name evidence="1" type="ORF">CAP51_02915</name>
</gene>
<sequence>MITPPIFEFSLQPHVLLLSNKQGTVLEMPCGYKDIQAKSIFTDDIDEAGIERLILQIEDIIESNKQLRLIKENVTTNDILGRQVSNIFFNAKQNISITELEHAFNDFIDHLPHYNHLITQDKINIVTYFVFVRELMHHLQIQNIGFMQK</sequence>
<reference evidence="1 2" key="1">
    <citation type="submission" date="2017-05" db="EMBL/GenBank/DDBJ databases">
        <title>Acinetobacter populi ANC 5415 (= PBJ7), whole genome shotgun sequencing project.</title>
        <authorList>
            <person name="Nemec A."/>
            <person name="Radolfova-Krizova L."/>
        </authorList>
    </citation>
    <scope>NUCLEOTIDE SEQUENCE [LARGE SCALE GENOMIC DNA]</scope>
    <source>
        <strain evidence="1 2">PBJ7</strain>
    </source>
</reference>
<name>A0A1Z9Z2B4_9GAMM</name>
<protein>
    <submittedName>
        <fullName evidence="1">Uncharacterized protein</fullName>
    </submittedName>
</protein>
<accession>A0A1Z9Z2B4</accession>
<comment type="caution">
    <text evidence="1">The sequence shown here is derived from an EMBL/GenBank/DDBJ whole genome shotgun (WGS) entry which is preliminary data.</text>
</comment>
<dbReference type="RefSeq" id="WP_087619247.1">
    <property type="nucleotide sequence ID" value="NZ_NEXX01000001.1"/>
</dbReference>
<proteinExistence type="predicted"/>
<dbReference type="EMBL" id="NEXX01000001">
    <property type="protein sequence ID" value="OUY08579.1"/>
    <property type="molecule type" value="Genomic_DNA"/>
</dbReference>
<keyword evidence="2" id="KW-1185">Reference proteome</keyword>